<evidence type="ECO:0000256" key="2">
    <source>
        <dbReference type="ARBA" id="ARBA00022448"/>
    </source>
</evidence>
<organism evidence="9">
    <name type="scientific">Dyadobacter sp. 676</name>
    <dbReference type="NCBI Taxonomy" id="3088362"/>
    <lineage>
        <taxon>Bacteria</taxon>
        <taxon>Pseudomonadati</taxon>
        <taxon>Bacteroidota</taxon>
        <taxon>Cytophagia</taxon>
        <taxon>Cytophagales</taxon>
        <taxon>Spirosomataceae</taxon>
        <taxon>Dyadobacter</taxon>
    </lineage>
</organism>
<sequence>MKSNSTGSKQSLRSLLGIQMLLTLLFMQFSWAGNGAAQEMLNQRISISVENERIESVISRLEKSANVSFLYSREIIQSQRKISFEAENKTLSSVLDGILQPLGLKYEVSGNKIILKRQKNTSEVHPDASAEPVETRAAEIDISGTVTDNAGAGLPGVSILVKGTQTGTTTDADGKYKLSVSDNNAVLIFSFVGYVSQEITVGSKTVIDVQLLTDDRALEEVVVVGYGTQKKANLTGAVSTIDSKAIENRPTSNLATGMQGVTPGLVVTRQTGQPGRENINIQIRGATSANGNVNPLVLLDGVSVPISTMQTMNPNDVENISVLKDAAAAAIYGAQAAGGVILITTKKGKTGKVTFDYTGQQGIDWSLNVPKRMSLLDEALFSNLARANSGSAPEYTDEEIQRIRDGVPYVVNPADTSSYLYYNQEPIADQILRKYTSMSTHNLTARGGTEKLNFLLSGGYYNKQGVFKVGPDSYDRYNVRLNLGSQLTKHLTLDSRLSYTNDKARTASTEVNGSGLIYQVYRFRTRNPFFTPEGRYNTANNTYAILESGGYNENRRNYFDGVFTLTAANFIKGLQIRAIAGTQYRRGDREQFNRTVPLWSKSKVAGYVNQINSFAITDDVTKNTNLQALVNYDFTVGKDHNFGLFAGYQWEDFRTDTLFTAATNLVSNDLPTLNLGDDKTKSNRQIIATYAFQSVFGRFNYNYKNKYLIEATIRLDESSKLAPGYRRKVFPAVSAGWNLHQENWFATPLPFFSEFKLRGSWGRLGGALGTNIGYYDYVSQLTRGNNLVLGDSRTSYIYQGSIPSEALSWETIETTNGGIDIGLLQNRLQFSGDYYVKFNRNMLTPQQLPGVIGVGTPRKNNGELKSWGWETELRFRDKIGKDFNYSVAINFSDNNNKLINFSGRTVVGPGKNDLIEGYALNTIWGYQTAGYFNSADEVKEWAFQDNRTGPGDVKYIDRNGDKRLSIGKGTVADHGDLVLLGTTAPRYLFGVNLGASWKGFDFTAFFQGVGKRSYRSTAESVAPLLVTWKQAMGIHSDYWTPEHTDALFPRPYTGGTHNYLPSDKWTLDASYVRLKNIQFGYTIPSRITERIKMSRARVFFSGQDILTFSGLGKFQGYFDPETRDGVENDYPFFATASLGINVSF</sequence>
<evidence type="ECO:0000256" key="6">
    <source>
        <dbReference type="ARBA" id="ARBA00023237"/>
    </source>
</evidence>
<evidence type="ECO:0000313" key="9">
    <source>
        <dbReference type="EMBL" id="XCH25411.1"/>
    </source>
</evidence>
<dbReference type="InterPro" id="IPR012910">
    <property type="entry name" value="Plug_dom"/>
</dbReference>
<dbReference type="PROSITE" id="PS52016">
    <property type="entry name" value="TONB_DEPENDENT_REC_3"/>
    <property type="match status" value="1"/>
</dbReference>
<comment type="subcellular location">
    <subcellularLocation>
        <location evidence="1 7">Cell outer membrane</location>
        <topology evidence="1 7">Multi-pass membrane protein</topology>
    </subcellularLocation>
</comment>
<evidence type="ECO:0000256" key="7">
    <source>
        <dbReference type="PROSITE-ProRule" id="PRU01360"/>
    </source>
</evidence>
<dbReference type="GO" id="GO:0009279">
    <property type="term" value="C:cell outer membrane"/>
    <property type="evidence" value="ECO:0007669"/>
    <property type="project" value="UniProtKB-SubCell"/>
</dbReference>
<dbReference type="Gene3D" id="2.60.40.1120">
    <property type="entry name" value="Carboxypeptidase-like, regulatory domain"/>
    <property type="match status" value="1"/>
</dbReference>
<dbReference type="Pfam" id="PF13715">
    <property type="entry name" value="CarbopepD_reg_2"/>
    <property type="match status" value="1"/>
</dbReference>
<gene>
    <name evidence="9" type="ORF">ABV298_02980</name>
</gene>
<dbReference type="FunFam" id="2.170.130.10:FF:000003">
    <property type="entry name" value="SusC/RagA family TonB-linked outer membrane protein"/>
    <property type="match status" value="1"/>
</dbReference>
<name>A0AAU8FNR6_9BACT</name>
<dbReference type="NCBIfam" id="TIGR04056">
    <property type="entry name" value="OMP_RagA_SusC"/>
    <property type="match status" value="1"/>
</dbReference>
<keyword evidence="2 7" id="KW-0813">Transport</keyword>
<dbReference type="SUPFAM" id="SSF56935">
    <property type="entry name" value="Porins"/>
    <property type="match status" value="1"/>
</dbReference>
<dbReference type="InterPro" id="IPR023996">
    <property type="entry name" value="TonB-dep_OMP_SusC/RagA"/>
</dbReference>
<dbReference type="InterPro" id="IPR011662">
    <property type="entry name" value="Secretin/TonB_short_N"/>
</dbReference>
<dbReference type="EMBL" id="CP159289">
    <property type="protein sequence ID" value="XCH25411.1"/>
    <property type="molecule type" value="Genomic_DNA"/>
</dbReference>
<keyword evidence="3 7" id="KW-1134">Transmembrane beta strand</keyword>
<evidence type="ECO:0000256" key="4">
    <source>
        <dbReference type="ARBA" id="ARBA00022692"/>
    </source>
</evidence>
<dbReference type="InterPro" id="IPR023997">
    <property type="entry name" value="TonB-dep_OMP_SusC/RagA_CS"/>
</dbReference>
<dbReference type="NCBIfam" id="TIGR04057">
    <property type="entry name" value="SusC_RagA_signa"/>
    <property type="match status" value="1"/>
</dbReference>
<feature type="domain" description="Secretin/TonB short N-terminal" evidence="8">
    <location>
        <begin position="67"/>
        <end position="118"/>
    </location>
</feature>
<comment type="similarity">
    <text evidence="7">Belongs to the TonB-dependent receptor family.</text>
</comment>
<dbReference type="Gene3D" id="2.40.170.20">
    <property type="entry name" value="TonB-dependent receptor, beta-barrel domain"/>
    <property type="match status" value="1"/>
</dbReference>
<dbReference type="Gene3D" id="3.55.50.30">
    <property type="match status" value="1"/>
</dbReference>
<dbReference type="SUPFAM" id="SSF49464">
    <property type="entry name" value="Carboxypeptidase regulatory domain-like"/>
    <property type="match status" value="1"/>
</dbReference>
<dbReference type="InterPro" id="IPR037066">
    <property type="entry name" value="Plug_dom_sf"/>
</dbReference>
<keyword evidence="4 7" id="KW-0812">Transmembrane</keyword>
<evidence type="ECO:0000256" key="1">
    <source>
        <dbReference type="ARBA" id="ARBA00004571"/>
    </source>
</evidence>
<dbReference type="AlphaFoldDB" id="A0AAU8FNR6"/>
<dbReference type="InterPro" id="IPR036942">
    <property type="entry name" value="Beta-barrel_TonB_sf"/>
</dbReference>
<dbReference type="SMART" id="SM00965">
    <property type="entry name" value="STN"/>
    <property type="match status" value="1"/>
</dbReference>
<dbReference type="InterPro" id="IPR039426">
    <property type="entry name" value="TonB-dep_rcpt-like"/>
</dbReference>
<evidence type="ECO:0000256" key="3">
    <source>
        <dbReference type="ARBA" id="ARBA00022452"/>
    </source>
</evidence>
<accession>A0AAU8FNR6</accession>
<keyword evidence="6 7" id="KW-0998">Cell outer membrane</keyword>
<dbReference type="Gene3D" id="2.170.130.10">
    <property type="entry name" value="TonB-dependent receptor, plug domain"/>
    <property type="match status" value="1"/>
</dbReference>
<reference evidence="9" key="1">
    <citation type="submission" date="2024-06" db="EMBL/GenBank/DDBJ databases">
        <title>Sequencing and assembly of the genome of Dyadobacter sp. strain 676, a symbiont of Cyamopsis tetragonoloba.</title>
        <authorList>
            <person name="Guro P."/>
            <person name="Sazanova A."/>
            <person name="Kuznetsova I."/>
            <person name="Belimov A."/>
            <person name="Safronova V."/>
        </authorList>
    </citation>
    <scope>NUCLEOTIDE SEQUENCE</scope>
    <source>
        <strain evidence="9">676</strain>
    </source>
</reference>
<dbReference type="InterPro" id="IPR008969">
    <property type="entry name" value="CarboxyPept-like_regulatory"/>
</dbReference>
<proteinExistence type="inferred from homology"/>
<evidence type="ECO:0000259" key="8">
    <source>
        <dbReference type="SMART" id="SM00965"/>
    </source>
</evidence>
<evidence type="ECO:0000256" key="5">
    <source>
        <dbReference type="ARBA" id="ARBA00023136"/>
    </source>
</evidence>
<keyword evidence="9" id="KW-0675">Receptor</keyword>
<protein>
    <submittedName>
        <fullName evidence="9">TonB-dependent receptor</fullName>
    </submittedName>
</protein>
<dbReference type="RefSeq" id="WP_353720712.1">
    <property type="nucleotide sequence ID" value="NZ_CP159289.1"/>
</dbReference>
<dbReference type="Pfam" id="PF07660">
    <property type="entry name" value="STN"/>
    <property type="match status" value="1"/>
</dbReference>
<dbReference type="Pfam" id="PF07715">
    <property type="entry name" value="Plug"/>
    <property type="match status" value="1"/>
</dbReference>
<keyword evidence="5 7" id="KW-0472">Membrane</keyword>